<sequence length="818" mass="89526">MSSMTLFHSDPQEEMERGAVLKQIEYTGADFPYSHALAASGNRFIHRDDNESDVFFFFGEMGKRDVWLANINGNECSTSDTAAVHDGLDSGPSSIPVFGELFRRRSTGTAEEQADKVNQSPILFFLDILGDVVVEDCAFCTIFVCGSTGSLIMKKCHHVNFICVGKEVVMEQCEDLTVFALVTEYLEAVQCSRLVIEPLYMSCPHFDQILEAIVDERTMDDTEGETYERFRDSDLPGLNVVECDGRVCVTESVDVVVKSQGWYSENQDSLRSLVSFSTTRDGNPTNSDYFRRFCEACDVDPRQFSTKSFQDLVYRAPQCNASLSSCVRFHDIPNSTILRLNGLAPIFLPRDPTAESHLILERITGGTFHFVGPTSNLYIRHCVGPLDIVVCAAQNVFMEHCENVVVRVACFTFAAQDCHHCHTALHVNTQPKFLRCSSMMLSALNITTPNFDELMEHIGIHMDLNLFDRPLLLEPTVENVLCALEDKYRGESLDGLSGGMDNGPVESLTDAFKILGRQATVVPSLEGLCVGLETVPFHERLEARVVKGEDRPELDDLLMGALLFLASDDDLVSGDADVGDLAARENGAGVGAATRDVLKQMIIDDDASVSADGELRRSIGAKRSPGDIGGIAPRHVDPTGSSVTADTSEEPSASSAEPLFVGKDDTSGEFSKRGVSPYYVGRGLESSPGESSLPPQSVNRNLPLLQTNESIEFTSNAKSELLAAPRDEPLSNDQKKNTDKVPTQFLYLESPHSPGSPLLLHPDCVESFNITGEGSEAVSALLTHVANARQEYLSSKSANHDLDGRVSAAIEKLRGLRV</sequence>
<evidence type="ECO:0000256" key="1">
    <source>
        <dbReference type="ARBA" id="ARBA00008848"/>
    </source>
</evidence>
<evidence type="ECO:0000313" key="5">
    <source>
        <dbReference type="Proteomes" id="UP000515908"/>
    </source>
</evidence>
<dbReference type="GO" id="GO:1990075">
    <property type="term" value="C:periciliary membrane compartment"/>
    <property type="evidence" value="ECO:0007669"/>
    <property type="project" value="TreeGrafter"/>
</dbReference>
<dbReference type="Proteomes" id="UP000515908">
    <property type="component" value="Chromosome 09"/>
</dbReference>
<dbReference type="PANTHER" id="PTHR15440:SF0">
    <property type="entry name" value="PROTEIN XRP2"/>
    <property type="match status" value="1"/>
</dbReference>
<evidence type="ECO:0000256" key="2">
    <source>
        <dbReference type="SAM" id="MobiDB-lite"/>
    </source>
</evidence>
<feature type="region of interest" description="Disordered" evidence="2">
    <location>
        <begin position="681"/>
        <end position="700"/>
    </location>
</feature>
<dbReference type="InterPro" id="IPR016098">
    <property type="entry name" value="CAP/MinC_C"/>
</dbReference>
<dbReference type="PROSITE" id="PS51329">
    <property type="entry name" value="C_CAP_COFACTOR_C"/>
    <property type="match status" value="2"/>
</dbReference>
<feature type="domain" description="C-CAP/cofactor C-like" evidence="3">
    <location>
        <begin position="316"/>
        <end position="471"/>
    </location>
</feature>
<name>A0A7G2CGZ8_9TRYP</name>
<dbReference type="InterPro" id="IPR039093">
    <property type="entry name" value="XRP2"/>
</dbReference>
<dbReference type="Pfam" id="PF07986">
    <property type="entry name" value="TBCC"/>
    <property type="match status" value="2"/>
</dbReference>
<dbReference type="PANTHER" id="PTHR15440">
    <property type="entry name" value="XRP2 PROTEIN"/>
    <property type="match status" value="1"/>
</dbReference>
<reference evidence="4 5" key="1">
    <citation type="submission" date="2020-08" db="EMBL/GenBank/DDBJ databases">
        <authorList>
            <person name="Newling K."/>
            <person name="Davey J."/>
            <person name="Forrester S."/>
        </authorList>
    </citation>
    <scope>NUCLEOTIDE SEQUENCE [LARGE SCALE GENOMIC DNA]</scope>
    <source>
        <strain evidence="5">Crithidia deanei Carvalho (ATCC PRA-265)</strain>
    </source>
</reference>
<evidence type="ECO:0000313" key="4">
    <source>
        <dbReference type="EMBL" id="CAD2217472.1"/>
    </source>
</evidence>
<dbReference type="GO" id="GO:0005929">
    <property type="term" value="C:cilium"/>
    <property type="evidence" value="ECO:0007669"/>
    <property type="project" value="TreeGrafter"/>
</dbReference>
<keyword evidence="5" id="KW-1185">Reference proteome</keyword>
<feature type="domain" description="C-CAP/cofactor C-like" evidence="3">
    <location>
        <begin position="92"/>
        <end position="240"/>
    </location>
</feature>
<proteinExistence type="inferred from homology"/>
<organism evidence="4 5">
    <name type="scientific">Angomonas deanei</name>
    <dbReference type="NCBI Taxonomy" id="59799"/>
    <lineage>
        <taxon>Eukaryota</taxon>
        <taxon>Discoba</taxon>
        <taxon>Euglenozoa</taxon>
        <taxon>Kinetoplastea</taxon>
        <taxon>Metakinetoplastina</taxon>
        <taxon>Trypanosomatida</taxon>
        <taxon>Trypanosomatidae</taxon>
        <taxon>Strigomonadinae</taxon>
        <taxon>Angomonas</taxon>
    </lineage>
</organism>
<dbReference type="GO" id="GO:0005096">
    <property type="term" value="F:GTPase activator activity"/>
    <property type="evidence" value="ECO:0007669"/>
    <property type="project" value="InterPro"/>
</dbReference>
<feature type="compositionally biased region" description="Low complexity" evidence="2">
    <location>
        <begin position="683"/>
        <end position="695"/>
    </location>
</feature>
<protein>
    <submittedName>
        <fullName evidence="4">Tubulin binding cofactor C, putative</fullName>
    </submittedName>
</protein>
<dbReference type="InterPro" id="IPR012945">
    <property type="entry name" value="Tubulin-bd_cofactor_C_dom"/>
</dbReference>
<dbReference type="OrthoDB" id="266740at2759"/>
<accession>A0A7G2CGZ8</accession>
<dbReference type="EMBL" id="LR877153">
    <property type="protein sequence ID" value="CAD2217472.1"/>
    <property type="molecule type" value="Genomic_DNA"/>
</dbReference>
<dbReference type="GO" id="GO:0006892">
    <property type="term" value="P:post-Golgi vesicle-mediated transport"/>
    <property type="evidence" value="ECO:0007669"/>
    <property type="project" value="TreeGrafter"/>
</dbReference>
<dbReference type="AlphaFoldDB" id="A0A7G2CGZ8"/>
<feature type="region of interest" description="Disordered" evidence="2">
    <location>
        <begin position="614"/>
        <end position="675"/>
    </location>
</feature>
<evidence type="ECO:0000259" key="3">
    <source>
        <dbReference type="PROSITE" id="PS51329"/>
    </source>
</evidence>
<dbReference type="Gene3D" id="2.160.20.70">
    <property type="match status" value="2"/>
</dbReference>
<dbReference type="VEuPathDB" id="TriTrypDB:ADEAN_000495000"/>
<gene>
    <name evidence="4" type="ORF">ADEAN_000495000</name>
</gene>
<comment type="similarity">
    <text evidence="1">Belongs to the TBCC family.</text>
</comment>
<feature type="compositionally biased region" description="Basic and acidic residues" evidence="2">
    <location>
        <begin position="662"/>
        <end position="672"/>
    </location>
</feature>
<dbReference type="InterPro" id="IPR017901">
    <property type="entry name" value="C-CAP_CF_C-like"/>
</dbReference>